<dbReference type="InterPro" id="IPR004864">
    <property type="entry name" value="LEA_2"/>
</dbReference>
<keyword evidence="4 6" id="KW-0472">Membrane</keyword>
<dbReference type="PANTHER" id="PTHR31234">
    <property type="entry name" value="LATE EMBRYOGENESIS ABUNDANT (LEA) HYDROXYPROLINE-RICH GLYCOPROTEIN FAMILY"/>
    <property type="match status" value="1"/>
</dbReference>
<dbReference type="AlphaFoldDB" id="A0AAV9D5Z8"/>
<comment type="subcellular location">
    <subcellularLocation>
        <location evidence="1">Membrane</location>
        <topology evidence="1">Single-pass membrane protein</topology>
    </subcellularLocation>
</comment>
<feature type="region of interest" description="Disordered" evidence="5">
    <location>
        <begin position="1"/>
        <end position="44"/>
    </location>
</feature>
<evidence type="ECO:0000256" key="2">
    <source>
        <dbReference type="ARBA" id="ARBA00022692"/>
    </source>
</evidence>
<evidence type="ECO:0000256" key="3">
    <source>
        <dbReference type="ARBA" id="ARBA00022989"/>
    </source>
</evidence>
<keyword evidence="2 6" id="KW-0812">Transmembrane</keyword>
<comment type="caution">
    <text evidence="8">The sequence shown here is derived from an EMBL/GenBank/DDBJ whole genome shotgun (WGS) entry which is preliminary data.</text>
</comment>
<dbReference type="EMBL" id="JAUJYO010000015">
    <property type="protein sequence ID" value="KAK1296371.1"/>
    <property type="molecule type" value="Genomic_DNA"/>
</dbReference>
<proteinExistence type="predicted"/>
<reference evidence="8" key="2">
    <citation type="submission" date="2023-06" db="EMBL/GenBank/DDBJ databases">
        <authorList>
            <person name="Ma L."/>
            <person name="Liu K.-W."/>
            <person name="Li Z."/>
            <person name="Hsiao Y.-Y."/>
            <person name="Qi Y."/>
            <person name="Fu T."/>
            <person name="Tang G."/>
            <person name="Zhang D."/>
            <person name="Sun W.-H."/>
            <person name="Liu D.-K."/>
            <person name="Li Y."/>
            <person name="Chen G.-Z."/>
            <person name="Liu X.-D."/>
            <person name="Liao X.-Y."/>
            <person name="Jiang Y.-T."/>
            <person name="Yu X."/>
            <person name="Hao Y."/>
            <person name="Huang J."/>
            <person name="Zhao X.-W."/>
            <person name="Ke S."/>
            <person name="Chen Y.-Y."/>
            <person name="Wu W.-L."/>
            <person name="Hsu J.-L."/>
            <person name="Lin Y.-F."/>
            <person name="Huang M.-D."/>
            <person name="Li C.-Y."/>
            <person name="Huang L."/>
            <person name="Wang Z.-W."/>
            <person name="Zhao X."/>
            <person name="Zhong W.-Y."/>
            <person name="Peng D.-H."/>
            <person name="Ahmad S."/>
            <person name="Lan S."/>
            <person name="Zhang J.-S."/>
            <person name="Tsai W.-C."/>
            <person name="Van De Peer Y."/>
            <person name="Liu Z.-J."/>
        </authorList>
    </citation>
    <scope>NUCLEOTIDE SEQUENCE</scope>
    <source>
        <strain evidence="8">CP</strain>
        <tissue evidence="8">Leaves</tissue>
    </source>
</reference>
<evidence type="ECO:0000256" key="1">
    <source>
        <dbReference type="ARBA" id="ARBA00004167"/>
    </source>
</evidence>
<dbReference type="InterPro" id="IPR044839">
    <property type="entry name" value="NDR1-like"/>
</dbReference>
<keyword evidence="3 6" id="KW-1133">Transmembrane helix</keyword>
<accession>A0AAV9D5Z8</accession>
<sequence>MDYYKPHHHHHHLTNAQSDAGPPPYPPRYVMLSDNTPSTNLRPPPYRRNLPHYYSSRLSKTTGGCLCCFCATLLITSLTAAALLAYLYTYLSLQLPRYSVEHLGVRAFEVRPDTLSLRAELEVAVRAENPNRRVGIEYGKGGAAAVAFGGERLCEGELPAFFQGRRNTTRMRIVVAGEGPFGAGMQRALVEGQRRGRVPLEVTVKAPVALVVGTWRLREVTVLVSCALVIDGLATNKKARIISSSYKFGVKF</sequence>
<keyword evidence="9" id="KW-1185">Reference proteome</keyword>
<reference evidence="8" key="1">
    <citation type="journal article" date="2023" name="Nat. Commun.">
        <title>Diploid and tetraploid genomes of Acorus and the evolution of monocots.</title>
        <authorList>
            <person name="Ma L."/>
            <person name="Liu K.W."/>
            <person name="Li Z."/>
            <person name="Hsiao Y.Y."/>
            <person name="Qi Y."/>
            <person name="Fu T."/>
            <person name="Tang G.D."/>
            <person name="Zhang D."/>
            <person name="Sun W.H."/>
            <person name="Liu D.K."/>
            <person name="Li Y."/>
            <person name="Chen G.Z."/>
            <person name="Liu X.D."/>
            <person name="Liao X.Y."/>
            <person name="Jiang Y.T."/>
            <person name="Yu X."/>
            <person name="Hao Y."/>
            <person name="Huang J."/>
            <person name="Zhao X.W."/>
            <person name="Ke S."/>
            <person name="Chen Y.Y."/>
            <person name="Wu W.L."/>
            <person name="Hsu J.L."/>
            <person name="Lin Y.F."/>
            <person name="Huang M.D."/>
            <person name="Li C.Y."/>
            <person name="Huang L."/>
            <person name="Wang Z.W."/>
            <person name="Zhao X."/>
            <person name="Zhong W.Y."/>
            <person name="Peng D.H."/>
            <person name="Ahmad S."/>
            <person name="Lan S."/>
            <person name="Zhang J.S."/>
            <person name="Tsai W.C."/>
            <person name="Van de Peer Y."/>
            <person name="Liu Z.J."/>
        </authorList>
    </citation>
    <scope>NUCLEOTIDE SEQUENCE</scope>
    <source>
        <strain evidence="8">CP</strain>
    </source>
</reference>
<feature type="compositionally biased region" description="Basic residues" evidence="5">
    <location>
        <begin position="1"/>
        <end position="13"/>
    </location>
</feature>
<evidence type="ECO:0000259" key="7">
    <source>
        <dbReference type="Pfam" id="PF03168"/>
    </source>
</evidence>
<name>A0AAV9D5Z8_ACOCL</name>
<feature type="domain" description="Late embryogenesis abundant protein LEA-2 subgroup" evidence="7">
    <location>
        <begin position="125"/>
        <end position="218"/>
    </location>
</feature>
<dbReference type="PANTHER" id="PTHR31234:SF72">
    <property type="entry name" value="NDR1_HIN1-LIKE PROTEIN 6"/>
    <property type="match status" value="1"/>
</dbReference>
<gene>
    <name evidence="8" type="ORF">QJS10_CPB15g00980</name>
</gene>
<evidence type="ECO:0000313" key="9">
    <source>
        <dbReference type="Proteomes" id="UP001180020"/>
    </source>
</evidence>
<evidence type="ECO:0000256" key="5">
    <source>
        <dbReference type="SAM" id="MobiDB-lite"/>
    </source>
</evidence>
<dbReference type="Proteomes" id="UP001180020">
    <property type="component" value="Unassembled WGS sequence"/>
</dbReference>
<organism evidence="8 9">
    <name type="scientific">Acorus calamus</name>
    <name type="common">Sweet flag</name>
    <dbReference type="NCBI Taxonomy" id="4465"/>
    <lineage>
        <taxon>Eukaryota</taxon>
        <taxon>Viridiplantae</taxon>
        <taxon>Streptophyta</taxon>
        <taxon>Embryophyta</taxon>
        <taxon>Tracheophyta</taxon>
        <taxon>Spermatophyta</taxon>
        <taxon>Magnoliopsida</taxon>
        <taxon>Liliopsida</taxon>
        <taxon>Acoraceae</taxon>
        <taxon>Acorus</taxon>
    </lineage>
</organism>
<dbReference type="Pfam" id="PF03168">
    <property type="entry name" value="LEA_2"/>
    <property type="match status" value="1"/>
</dbReference>
<evidence type="ECO:0000256" key="4">
    <source>
        <dbReference type="ARBA" id="ARBA00023136"/>
    </source>
</evidence>
<evidence type="ECO:0000256" key="6">
    <source>
        <dbReference type="SAM" id="Phobius"/>
    </source>
</evidence>
<protein>
    <recommendedName>
        <fullName evidence="7">Late embryogenesis abundant protein LEA-2 subgroup domain-containing protein</fullName>
    </recommendedName>
</protein>
<dbReference type="GO" id="GO:0098542">
    <property type="term" value="P:defense response to other organism"/>
    <property type="evidence" value="ECO:0007669"/>
    <property type="project" value="InterPro"/>
</dbReference>
<evidence type="ECO:0000313" key="8">
    <source>
        <dbReference type="EMBL" id="KAK1296371.1"/>
    </source>
</evidence>
<feature type="transmembrane region" description="Helical" evidence="6">
    <location>
        <begin position="65"/>
        <end position="88"/>
    </location>
</feature>
<dbReference type="GO" id="GO:0005886">
    <property type="term" value="C:plasma membrane"/>
    <property type="evidence" value="ECO:0007669"/>
    <property type="project" value="TreeGrafter"/>
</dbReference>